<dbReference type="EMBL" id="CP111021">
    <property type="protein sequence ID" value="WAR17908.1"/>
    <property type="molecule type" value="Genomic_DNA"/>
</dbReference>
<reference evidence="1" key="1">
    <citation type="submission" date="2022-11" db="EMBL/GenBank/DDBJ databases">
        <title>Centuries of genome instability and evolution in soft-shell clam transmissible cancer (bioRxiv).</title>
        <authorList>
            <person name="Hart S.F.M."/>
            <person name="Yonemitsu M.A."/>
            <person name="Giersch R.M."/>
            <person name="Beal B.F."/>
            <person name="Arriagada G."/>
            <person name="Davis B.W."/>
            <person name="Ostrander E.A."/>
            <person name="Goff S.P."/>
            <person name="Metzger M.J."/>
        </authorList>
    </citation>
    <scope>NUCLEOTIDE SEQUENCE</scope>
    <source>
        <strain evidence="1">MELC-2E11</strain>
        <tissue evidence="1">Siphon/mantle</tissue>
    </source>
</reference>
<dbReference type="Proteomes" id="UP001164746">
    <property type="component" value="Chromosome 10"/>
</dbReference>
<organism evidence="1 2">
    <name type="scientific">Mya arenaria</name>
    <name type="common">Soft-shell clam</name>
    <dbReference type="NCBI Taxonomy" id="6604"/>
    <lineage>
        <taxon>Eukaryota</taxon>
        <taxon>Metazoa</taxon>
        <taxon>Spiralia</taxon>
        <taxon>Lophotrochozoa</taxon>
        <taxon>Mollusca</taxon>
        <taxon>Bivalvia</taxon>
        <taxon>Autobranchia</taxon>
        <taxon>Heteroconchia</taxon>
        <taxon>Euheterodonta</taxon>
        <taxon>Imparidentia</taxon>
        <taxon>Neoheterodontei</taxon>
        <taxon>Myida</taxon>
        <taxon>Myoidea</taxon>
        <taxon>Myidae</taxon>
        <taxon>Mya</taxon>
    </lineage>
</organism>
<name>A0ABY7F6U3_MYAAR</name>
<evidence type="ECO:0000313" key="1">
    <source>
        <dbReference type="EMBL" id="WAR17908.1"/>
    </source>
</evidence>
<accession>A0ABY7F6U3</accession>
<sequence>MVGECLLINPFLIKRFAYWPSAKTYRWYQIDHTHVIPLFGKYFDNAVQMARRLGHELSLSLTKTLLVLCITNLGYELDSE</sequence>
<proteinExistence type="predicted"/>
<gene>
    <name evidence="1" type="ORF">MAR_032502</name>
</gene>
<protein>
    <submittedName>
        <fullName evidence="1">Uncharacterized protein</fullName>
    </submittedName>
</protein>
<keyword evidence="2" id="KW-1185">Reference proteome</keyword>
<evidence type="ECO:0000313" key="2">
    <source>
        <dbReference type="Proteomes" id="UP001164746"/>
    </source>
</evidence>